<accession>A0A397JG04</accession>
<name>A0A397JG04_9GLOM</name>
<reference evidence="1 2" key="1">
    <citation type="submission" date="2018-08" db="EMBL/GenBank/DDBJ databases">
        <title>Genome and evolution of the arbuscular mycorrhizal fungus Diversispora epigaea (formerly Glomus versiforme) and its bacterial endosymbionts.</title>
        <authorList>
            <person name="Sun X."/>
            <person name="Fei Z."/>
            <person name="Harrison M."/>
        </authorList>
    </citation>
    <scope>NUCLEOTIDE SEQUENCE [LARGE SCALE GENOMIC DNA]</scope>
    <source>
        <strain evidence="1 2">IT104</strain>
    </source>
</reference>
<evidence type="ECO:0000313" key="2">
    <source>
        <dbReference type="Proteomes" id="UP000266861"/>
    </source>
</evidence>
<proteinExistence type="predicted"/>
<dbReference type="EMBL" id="PQFF01000087">
    <property type="protein sequence ID" value="RHZ83570.1"/>
    <property type="molecule type" value="Genomic_DNA"/>
</dbReference>
<gene>
    <name evidence="1" type="ORF">Glove_91g91</name>
</gene>
<dbReference type="Proteomes" id="UP000266861">
    <property type="component" value="Unassembled WGS sequence"/>
</dbReference>
<dbReference type="AlphaFoldDB" id="A0A397JG04"/>
<comment type="caution">
    <text evidence="1">The sequence shown here is derived from an EMBL/GenBank/DDBJ whole genome shotgun (WGS) entry which is preliminary data.</text>
</comment>
<sequence length="67" mass="7753">MELTGFLGTWNVGSRHPKVVYQEFFCIHPECRKYRMKKFCKVIFTASRFSSDRSSEFLGINAVSGVK</sequence>
<protein>
    <submittedName>
        <fullName evidence="1">Uncharacterized protein</fullName>
    </submittedName>
</protein>
<evidence type="ECO:0000313" key="1">
    <source>
        <dbReference type="EMBL" id="RHZ83570.1"/>
    </source>
</evidence>
<organism evidence="1 2">
    <name type="scientific">Diversispora epigaea</name>
    <dbReference type="NCBI Taxonomy" id="1348612"/>
    <lineage>
        <taxon>Eukaryota</taxon>
        <taxon>Fungi</taxon>
        <taxon>Fungi incertae sedis</taxon>
        <taxon>Mucoromycota</taxon>
        <taxon>Glomeromycotina</taxon>
        <taxon>Glomeromycetes</taxon>
        <taxon>Diversisporales</taxon>
        <taxon>Diversisporaceae</taxon>
        <taxon>Diversispora</taxon>
    </lineage>
</organism>
<keyword evidence="2" id="KW-1185">Reference proteome</keyword>